<keyword evidence="2" id="KW-1185">Reference proteome</keyword>
<organism evidence="1 2">
    <name type="scientific">Ignavibacterium album (strain DSM 19864 / JCM 16511 / NBRC 101810 / Mat9-16)</name>
    <dbReference type="NCBI Taxonomy" id="945713"/>
    <lineage>
        <taxon>Bacteria</taxon>
        <taxon>Pseudomonadati</taxon>
        <taxon>Ignavibacteriota</taxon>
        <taxon>Ignavibacteria</taxon>
        <taxon>Ignavibacteriales</taxon>
        <taxon>Ignavibacteriaceae</taxon>
        <taxon>Ignavibacterium</taxon>
    </lineage>
</organism>
<dbReference type="EMBL" id="CP003418">
    <property type="protein sequence ID" value="AFH49476.1"/>
    <property type="molecule type" value="Genomic_DNA"/>
</dbReference>
<dbReference type="Proteomes" id="UP000007394">
    <property type="component" value="Chromosome"/>
</dbReference>
<dbReference type="Pfam" id="PF16264">
    <property type="entry name" value="SatD"/>
    <property type="match status" value="1"/>
</dbReference>
<accession>I0AKG9</accession>
<sequence>MTREKKQNKVYSVVTSDIVKSSKLSITKHKKLIRVIKNCAIEVQKVFPASFQYAPEYFRGDSWQIVLKKPELALSIILFYRAYIRAYMKLSSMDARMAISLGRIDFVKKHFGVGEAYKISGEAIDIKGKRRFKFIYNEKETSELLDLLVENSDFISSRWTVRQCEVILLAMKGFNQLQISKKLKVTQQAVSQQLDSAGWSVIAKNIAYFQNTIEQLTRKQNTSF</sequence>
<dbReference type="InterPro" id="IPR032580">
    <property type="entry name" value="SatD"/>
</dbReference>
<dbReference type="HOGENOM" id="CLU_085936_0_0_10"/>
<reference evidence="1 2" key="1">
    <citation type="journal article" date="2012" name="Front. Microbiol.">
        <title>Complete genome of Ignavibacterium album, a metabolically versatile, flagellated, facultative anaerobe from the phylum Chlorobi.</title>
        <authorList>
            <person name="Liu Z."/>
            <person name="Frigaard N.-U."/>
            <person name="Vogl K."/>
            <person name="Iino T."/>
            <person name="Ohkuma M."/>
            <person name="Overmann J."/>
            <person name="Bryant D.A."/>
        </authorList>
    </citation>
    <scope>NUCLEOTIDE SEQUENCE [LARGE SCALE GENOMIC DNA]</scope>
    <source>
        <strain evidence="2">DSM 19864 / JCM 16511 / NBRC 101810 / Mat9-16</strain>
    </source>
</reference>
<evidence type="ECO:0000313" key="2">
    <source>
        <dbReference type="Proteomes" id="UP000007394"/>
    </source>
</evidence>
<dbReference type="OrthoDB" id="7064118at2"/>
<gene>
    <name evidence="1" type="ordered locus">IALB_1769</name>
</gene>
<dbReference type="KEGG" id="ial:IALB_1769"/>
<name>I0AKG9_IGNAJ</name>
<proteinExistence type="predicted"/>
<dbReference type="AlphaFoldDB" id="I0AKG9"/>
<evidence type="ECO:0000313" key="1">
    <source>
        <dbReference type="EMBL" id="AFH49476.1"/>
    </source>
</evidence>
<dbReference type="STRING" id="945713.IALB_1769"/>
<protein>
    <submittedName>
        <fullName evidence="1">Uncharacterized protein</fullName>
    </submittedName>
</protein>
<dbReference type="RefSeq" id="WP_014560627.1">
    <property type="nucleotide sequence ID" value="NC_017464.1"/>
</dbReference>
<dbReference type="eggNOG" id="COG2114">
    <property type="taxonomic scope" value="Bacteria"/>
</dbReference>